<reference evidence="2" key="1">
    <citation type="submission" date="2017-06" db="EMBL/GenBank/DDBJ databases">
        <authorList>
            <person name="LiPuma J."/>
            <person name="Spilker T."/>
        </authorList>
    </citation>
    <scope>NUCLEOTIDE SEQUENCE [LARGE SCALE GENOMIC DNA]</scope>
    <source>
        <strain evidence="2">AU17325</strain>
    </source>
</reference>
<gene>
    <name evidence="1" type="ORF">CFB84_25955</name>
</gene>
<dbReference type="AlphaFoldDB" id="A0A228ICE8"/>
<reference evidence="1 2" key="2">
    <citation type="submission" date="2017-08" db="EMBL/GenBank/DDBJ databases">
        <title>WGS of novel Burkholderia cepaca complex species.</title>
        <authorList>
            <person name="Lipuma J."/>
            <person name="Spilker T."/>
        </authorList>
    </citation>
    <scope>NUCLEOTIDE SEQUENCE [LARGE SCALE GENOMIC DNA]</scope>
    <source>
        <strain evidence="1 2">AU17325</strain>
    </source>
</reference>
<dbReference type="RefSeq" id="WP_089452590.1">
    <property type="nucleotide sequence ID" value="NZ_NKFA01000009.1"/>
</dbReference>
<comment type="caution">
    <text evidence="1">The sequence shown here is derived from an EMBL/GenBank/DDBJ whole genome shotgun (WGS) entry which is preliminary data.</text>
</comment>
<dbReference type="OrthoDB" id="1303783at2"/>
<evidence type="ECO:0000313" key="1">
    <source>
        <dbReference type="EMBL" id="OXI39779.1"/>
    </source>
</evidence>
<organism evidence="1 2">
    <name type="scientific">Burkholderia aenigmatica</name>
    <dbReference type="NCBI Taxonomy" id="2015348"/>
    <lineage>
        <taxon>Bacteria</taxon>
        <taxon>Pseudomonadati</taxon>
        <taxon>Pseudomonadota</taxon>
        <taxon>Betaproteobacteria</taxon>
        <taxon>Burkholderiales</taxon>
        <taxon>Burkholderiaceae</taxon>
        <taxon>Burkholderia</taxon>
        <taxon>Burkholderia cepacia complex</taxon>
    </lineage>
</organism>
<protein>
    <submittedName>
        <fullName evidence="1">Uncharacterized protein</fullName>
    </submittedName>
</protein>
<dbReference type="EMBL" id="NKFA01000009">
    <property type="protein sequence ID" value="OXI39779.1"/>
    <property type="molecule type" value="Genomic_DNA"/>
</dbReference>
<evidence type="ECO:0000313" key="2">
    <source>
        <dbReference type="Proteomes" id="UP000214600"/>
    </source>
</evidence>
<proteinExistence type="predicted"/>
<dbReference type="Proteomes" id="UP000214600">
    <property type="component" value="Unassembled WGS sequence"/>
</dbReference>
<name>A0A228ICE8_9BURK</name>
<accession>A0A228ICE8</accession>
<sequence length="382" mass="44520">MAVTGFSAELFSLKQLYFISLKGQQLLSEHIKSLPESERENDIFPGKYSPRMNVPHYLDAKSFIRSQYGSYLRETIFVRLVSALEVLFVDSATTIFLSDKSALRGKKVELSSDLLSTYSDLDQLWAKIIKDESRNLNGRKLSDIIDYYDKKFEIKIKKFESTDVIEEMLERRHLLVHALGHTDEMYRMKHGYPQVTIDVDEEYLLKCFDLLENFHEFLRRSVYKRVNKNNSLDESSRYYQVRLRIGKITSEARALFEPTFEIEVKKIRRHLSDILKSKSDSGNELSMVLSGERSFVGKYIELIKKAEFENKLRLMSRDVISRGHRTKLGNETLHEIYKLLGPRPWKTGISDEIAEKIGVSKTQVGYAINLILDYEEYFQDGT</sequence>